<keyword evidence="7" id="KW-1185">Reference proteome</keyword>
<dbReference type="SUPFAM" id="SSF56300">
    <property type="entry name" value="Metallo-dependent phosphatases"/>
    <property type="match status" value="1"/>
</dbReference>
<dbReference type="PROSITE" id="PS51257">
    <property type="entry name" value="PROKAR_LIPOPROTEIN"/>
    <property type="match status" value="1"/>
</dbReference>
<dbReference type="Proteomes" id="UP000247811">
    <property type="component" value="Unassembled WGS sequence"/>
</dbReference>
<dbReference type="InterPro" id="IPR008334">
    <property type="entry name" value="5'-Nucleotdase_C"/>
</dbReference>
<dbReference type="GO" id="GO:0008253">
    <property type="term" value="F:5'-nucleotidase activity"/>
    <property type="evidence" value="ECO:0007669"/>
    <property type="project" value="TreeGrafter"/>
</dbReference>
<sequence>MCRRVLSWCPATVLSAGLLAACGSTDESAAVARYPAIELDIAHINDHHSRLEATSGVELTLDGQATQVELGGFARLTTLFNAQSGRRNLLKLHAGDALTGSLHYTFFKGEADAKLMNTICFDAFTLGNHEFDDGDQATRDFIDQLHAGRCQTPVLAANVLPAHGTPLHPDGTSLVQPYVTKTFDGVPVGIIGIDVAGKTAHSSRPLATTQFLDETTTAQKYIDELKARGVRHIVLLTHQGHDRDRAMAARLSDVDAIIGADSHTLLGRFADLGLSSSGAYPTVTRNKDGDPVCIGQAWEYGKAFGLMNIRFDRRGAVSSCTGQASLVIGDSFKRKDSSGTFVTVDAATRTALVDRLSTDTRLRVTTPDAGAATLLSGYTARVAAEKDRVIGAASESLCLVRVPGEPGTRSGGIGGCEAGHTLARGSDAAQVVAAAFLNASPRAHFALQNAGGVRIAVPAGPITMDTAFTLLPFSNVLVEVEVTGAQMVAALEDGVAHHLDAAGSGGSHPYAAGLRWNLDLSQARGSRFSQVQVKDRTTGAWAAIDPVRTYVLVTNDFVAAGKDGYGTLGPIHATGAWVDTYLLYTQTFADHVTSLGTVGRPARSEYSHQTVITKAGVMLP</sequence>
<gene>
    <name evidence="6" type="ORF">C7444_10946</name>
</gene>
<dbReference type="InterPro" id="IPR029052">
    <property type="entry name" value="Metallo-depent_PP-like"/>
</dbReference>
<dbReference type="Gene3D" id="3.90.780.10">
    <property type="entry name" value="5'-Nucleotidase, C-terminal domain"/>
    <property type="match status" value="1"/>
</dbReference>
<dbReference type="PRINTS" id="PR01607">
    <property type="entry name" value="APYRASEFAMLY"/>
</dbReference>
<evidence type="ECO:0000256" key="2">
    <source>
        <dbReference type="ARBA" id="ARBA00022729"/>
    </source>
</evidence>
<dbReference type="PANTHER" id="PTHR11575:SF24">
    <property type="entry name" value="5'-NUCLEOTIDASE"/>
    <property type="match status" value="1"/>
</dbReference>
<feature type="signal peptide" evidence="3">
    <location>
        <begin position="1"/>
        <end position="20"/>
    </location>
</feature>
<comment type="caution">
    <text evidence="6">The sequence shown here is derived from an EMBL/GenBank/DDBJ whole genome shotgun (WGS) entry which is preliminary data.</text>
</comment>
<dbReference type="InterPro" id="IPR006179">
    <property type="entry name" value="5_nucleotidase/apyrase"/>
</dbReference>
<dbReference type="PROSITE" id="PS00786">
    <property type="entry name" value="5_NUCLEOTIDASE_2"/>
    <property type="match status" value="1"/>
</dbReference>
<dbReference type="PANTHER" id="PTHR11575">
    <property type="entry name" value="5'-NUCLEOTIDASE-RELATED"/>
    <property type="match status" value="1"/>
</dbReference>
<evidence type="ECO:0000259" key="5">
    <source>
        <dbReference type="Pfam" id="PF02872"/>
    </source>
</evidence>
<dbReference type="AlphaFoldDB" id="A0A318GZA4"/>
<dbReference type="InterPro" id="IPR036907">
    <property type="entry name" value="5'-Nucleotdase_C_sf"/>
</dbReference>
<dbReference type="InterPro" id="IPR006146">
    <property type="entry name" value="5'-Nucleotdase_CS"/>
</dbReference>
<keyword evidence="3" id="KW-0378">Hydrolase</keyword>
<keyword evidence="2 3" id="KW-0732">Signal</keyword>
<evidence type="ECO:0000256" key="3">
    <source>
        <dbReference type="RuleBase" id="RU362119"/>
    </source>
</evidence>
<dbReference type="GO" id="GO:0030288">
    <property type="term" value="C:outer membrane-bounded periplasmic space"/>
    <property type="evidence" value="ECO:0007669"/>
    <property type="project" value="TreeGrafter"/>
</dbReference>
<organism evidence="6 7">
    <name type="scientific">Sphaerotilus hippei</name>
    <dbReference type="NCBI Taxonomy" id="744406"/>
    <lineage>
        <taxon>Bacteria</taxon>
        <taxon>Pseudomonadati</taxon>
        <taxon>Pseudomonadota</taxon>
        <taxon>Betaproteobacteria</taxon>
        <taxon>Burkholderiales</taxon>
        <taxon>Sphaerotilaceae</taxon>
        <taxon>Sphaerotilus</taxon>
    </lineage>
</organism>
<protein>
    <submittedName>
        <fullName evidence="6">5'-nucleotidase</fullName>
    </submittedName>
</protein>
<feature type="domain" description="5'-Nucleotidase C-terminal" evidence="5">
    <location>
        <begin position="425"/>
        <end position="566"/>
    </location>
</feature>
<dbReference type="GO" id="GO:0000166">
    <property type="term" value="F:nucleotide binding"/>
    <property type="evidence" value="ECO:0007669"/>
    <property type="project" value="UniProtKB-KW"/>
</dbReference>
<keyword evidence="3" id="KW-0547">Nucleotide-binding</keyword>
<dbReference type="Gene3D" id="3.60.21.10">
    <property type="match status" value="1"/>
</dbReference>
<feature type="chain" id="PRO_5016190579" evidence="3">
    <location>
        <begin position="21"/>
        <end position="620"/>
    </location>
</feature>
<dbReference type="OrthoDB" id="9803927at2"/>
<feature type="domain" description="Calcineurin-like phosphoesterase" evidence="4">
    <location>
        <begin position="41"/>
        <end position="264"/>
    </location>
</feature>
<dbReference type="SUPFAM" id="SSF55816">
    <property type="entry name" value="5'-nucleotidase (syn. UDP-sugar hydrolase), C-terminal domain"/>
    <property type="match status" value="1"/>
</dbReference>
<accession>A0A318GZA4</accession>
<dbReference type="InterPro" id="IPR004843">
    <property type="entry name" value="Calcineurin-like_PHP"/>
</dbReference>
<evidence type="ECO:0000259" key="4">
    <source>
        <dbReference type="Pfam" id="PF00149"/>
    </source>
</evidence>
<dbReference type="Pfam" id="PF02872">
    <property type="entry name" value="5_nucleotid_C"/>
    <property type="match status" value="1"/>
</dbReference>
<evidence type="ECO:0000313" key="7">
    <source>
        <dbReference type="Proteomes" id="UP000247811"/>
    </source>
</evidence>
<dbReference type="GO" id="GO:0046872">
    <property type="term" value="F:metal ion binding"/>
    <property type="evidence" value="ECO:0007669"/>
    <property type="project" value="InterPro"/>
</dbReference>
<proteinExistence type="inferred from homology"/>
<dbReference type="Pfam" id="PF00149">
    <property type="entry name" value="Metallophos"/>
    <property type="match status" value="1"/>
</dbReference>
<dbReference type="EMBL" id="QJJS01000009">
    <property type="protein sequence ID" value="PXW95478.1"/>
    <property type="molecule type" value="Genomic_DNA"/>
</dbReference>
<name>A0A318GZA4_9BURK</name>
<dbReference type="GO" id="GO:0008768">
    <property type="term" value="F:UDP-sugar diphosphatase activity"/>
    <property type="evidence" value="ECO:0007669"/>
    <property type="project" value="TreeGrafter"/>
</dbReference>
<reference evidence="6 7" key="1">
    <citation type="submission" date="2018-05" db="EMBL/GenBank/DDBJ databases">
        <title>Genomic Encyclopedia of Type Strains, Phase IV (KMG-IV): sequencing the most valuable type-strain genomes for metagenomic binning, comparative biology and taxonomic classification.</title>
        <authorList>
            <person name="Goeker M."/>
        </authorList>
    </citation>
    <scope>NUCLEOTIDE SEQUENCE [LARGE SCALE GENOMIC DNA]</scope>
    <source>
        <strain evidence="6 7">DSM 566</strain>
    </source>
</reference>
<comment type="similarity">
    <text evidence="1 3">Belongs to the 5'-nucleotidase family.</text>
</comment>
<dbReference type="RefSeq" id="WP_110400917.1">
    <property type="nucleotide sequence ID" value="NZ_QJJS01000009.1"/>
</dbReference>
<dbReference type="GO" id="GO:0009166">
    <property type="term" value="P:nucleotide catabolic process"/>
    <property type="evidence" value="ECO:0007669"/>
    <property type="project" value="InterPro"/>
</dbReference>
<evidence type="ECO:0000256" key="1">
    <source>
        <dbReference type="ARBA" id="ARBA00006654"/>
    </source>
</evidence>
<evidence type="ECO:0000313" key="6">
    <source>
        <dbReference type="EMBL" id="PXW95478.1"/>
    </source>
</evidence>